<gene>
    <name evidence="2" type="ORF">CISIN_1g040717mg</name>
</gene>
<accession>A0A067DPU6</accession>
<evidence type="ECO:0008006" key="4">
    <source>
        <dbReference type="Google" id="ProtNLM"/>
    </source>
</evidence>
<dbReference type="InterPro" id="IPR032675">
    <property type="entry name" value="LRR_dom_sf"/>
</dbReference>
<protein>
    <recommendedName>
        <fullName evidence="4">Leucine-rich repeat-containing N-terminal plant-type domain-containing protein</fullName>
    </recommendedName>
</protein>
<reference evidence="2 3" key="1">
    <citation type="submission" date="2014-04" db="EMBL/GenBank/DDBJ databases">
        <authorList>
            <consortium name="International Citrus Genome Consortium"/>
            <person name="Gmitter F."/>
            <person name="Chen C."/>
            <person name="Farmerie W."/>
            <person name="Harkins T."/>
            <person name="Desany B."/>
            <person name="Mohiuddin M."/>
            <person name="Kodira C."/>
            <person name="Borodovsky M."/>
            <person name="Lomsadze A."/>
            <person name="Burns P."/>
            <person name="Jenkins J."/>
            <person name="Prochnik S."/>
            <person name="Shu S."/>
            <person name="Chapman J."/>
            <person name="Pitluck S."/>
            <person name="Schmutz J."/>
            <person name="Rokhsar D."/>
        </authorList>
    </citation>
    <scope>NUCLEOTIDE SEQUENCE</scope>
</reference>
<keyword evidence="3" id="KW-1185">Reference proteome</keyword>
<evidence type="ECO:0000313" key="3">
    <source>
        <dbReference type="Proteomes" id="UP000027120"/>
    </source>
</evidence>
<keyword evidence="1" id="KW-1133">Transmembrane helix</keyword>
<sequence>MLALKNFFDDPNSLQNWVADENLDCCHWQWSKCNNNTCRVIKLDLWSTRIRESGEWYLNASLFMPFEELESLNLGGINIAGCSSRSGRNPRGEVDRLVVGIGGDYGKRVLAASVCMCVCFYLALAVLSVDLRVGKSPMRHEGGEQRLVCAVWSLVEA</sequence>
<evidence type="ECO:0000256" key="1">
    <source>
        <dbReference type="SAM" id="Phobius"/>
    </source>
</evidence>
<feature type="transmembrane region" description="Helical" evidence="1">
    <location>
        <begin position="109"/>
        <end position="129"/>
    </location>
</feature>
<dbReference type="Gene3D" id="3.80.10.10">
    <property type="entry name" value="Ribonuclease Inhibitor"/>
    <property type="match status" value="1"/>
</dbReference>
<organism evidence="2 3">
    <name type="scientific">Citrus sinensis</name>
    <name type="common">Sweet orange</name>
    <name type="synonym">Citrus aurantium var. sinensis</name>
    <dbReference type="NCBI Taxonomy" id="2711"/>
    <lineage>
        <taxon>Eukaryota</taxon>
        <taxon>Viridiplantae</taxon>
        <taxon>Streptophyta</taxon>
        <taxon>Embryophyta</taxon>
        <taxon>Tracheophyta</taxon>
        <taxon>Spermatophyta</taxon>
        <taxon>Magnoliopsida</taxon>
        <taxon>eudicotyledons</taxon>
        <taxon>Gunneridae</taxon>
        <taxon>Pentapetalae</taxon>
        <taxon>rosids</taxon>
        <taxon>malvids</taxon>
        <taxon>Sapindales</taxon>
        <taxon>Rutaceae</taxon>
        <taxon>Aurantioideae</taxon>
        <taxon>Citrus</taxon>
    </lineage>
</organism>
<name>A0A067DPU6_CITSI</name>
<keyword evidence="1" id="KW-0472">Membrane</keyword>
<proteinExistence type="predicted"/>
<keyword evidence="1" id="KW-0812">Transmembrane</keyword>
<dbReference type="Proteomes" id="UP000027120">
    <property type="component" value="Unassembled WGS sequence"/>
</dbReference>
<dbReference type="AlphaFoldDB" id="A0A067DPU6"/>
<dbReference type="EMBL" id="KK785728">
    <property type="protein sequence ID" value="KDO41047.1"/>
    <property type="molecule type" value="Genomic_DNA"/>
</dbReference>
<evidence type="ECO:0000313" key="2">
    <source>
        <dbReference type="EMBL" id="KDO41047.1"/>
    </source>
</evidence>